<dbReference type="Gene3D" id="3.90.1150.10">
    <property type="entry name" value="Aspartate Aminotransferase, domain 1"/>
    <property type="match status" value="1"/>
</dbReference>
<evidence type="ECO:0000313" key="8">
    <source>
        <dbReference type="Proteomes" id="UP000532373"/>
    </source>
</evidence>
<dbReference type="EMBL" id="JACHGI010000008">
    <property type="protein sequence ID" value="MBB6468034.1"/>
    <property type="molecule type" value="Genomic_DNA"/>
</dbReference>
<keyword evidence="2" id="KW-0663">Pyridoxal phosphate</keyword>
<sequence length="469" mass="51476">MNWKPEIRKGAGPIYVAICDALERGIAEGQLQPGEKLPPHRDLAYRLGVTVGTIARAYTEAAVRGLVVGEVGRGTFINDFDNHRDDITRLVVPEKPQPEVIDLGLNLSAIGEADEILRSTLKDLSRSGSLDALLTYQPSAGMISHRAIAAQWLEGIGIRAHPDNVIICNGGQHGLLISMMALAGHGEAIATEQLTYPGARAIAHQLGINLAAVQMDDQGLDPAALRELCETKRPKALYCMPVLQNPTTITMSEQRMREIAAIVEEYGLWIIEDDVYGFLAEHRPRPFASIIPERTVYLTSASKSMAPGLRIGFLVVPAKLSRSIQEIVTMSNWMSPPFMAAVVTSWMANGYADKLIAWHRNQAHERQEVAHRILGPHAEHASTSCYHLWLQLPEPWRMDSFSATALREGVRVITADAFAVKRDHAPHAVRLCLGAAHSLPQIALGLNRLMGLLNSQPKPHMDLQSIGYV</sequence>
<dbReference type="InterPro" id="IPR000524">
    <property type="entry name" value="Tscrpt_reg_HTH_GntR"/>
</dbReference>
<dbReference type="SMART" id="SM00345">
    <property type="entry name" value="HTH_GNTR"/>
    <property type="match status" value="1"/>
</dbReference>
<dbReference type="Gene3D" id="3.40.640.10">
    <property type="entry name" value="Type I PLP-dependent aspartate aminotransferase-like (Major domain)"/>
    <property type="match status" value="1"/>
</dbReference>
<evidence type="ECO:0000256" key="4">
    <source>
        <dbReference type="ARBA" id="ARBA00023125"/>
    </source>
</evidence>
<gene>
    <name evidence="7" type="ORF">HNQ96_003918</name>
</gene>
<dbReference type="InterPro" id="IPR051446">
    <property type="entry name" value="HTH_trans_reg/aminotransferase"/>
</dbReference>
<dbReference type="Pfam" id="PF00392">
    <property type="entry name" value="GntR"/>
    <property type="match status" value="1"/>
</dbReference>
<dbReference type="Pfam" id="PF00155">
    <property type="entry name" value="Aminotran_1_2"/>
    <property type="match status" value="1"/>
</dbReference>
<dbReference type="PANTHER" id="PTHR46577:SF1">
    <property type="entry name" value="HTH-TYPE TRANSCRIPTIONAL REGULATORY PROTEIN GABR"/>
    <property type="match status" value="1"/>
</dbReference>
<dbReference type="SUPFAM" id="SSF46785">
    <property type="entry name" value="Winged helix' DNA-binding domain"/>
    <property type="match status" value="1"/>
</dbReference>
<organism evidence="7 8">
    <name type="scientific">Aminobacter carboxidus</name>
    <dbReference type="NCBI Taxonomy" id="376165"/>
    <lineage>
        <taxon>Bacteria</taxon>
        <taxon>Pseudomonadati</taxon>
        <taxon>Pseudomonadota</taxon>
        <taxon>Alphaproteobacteria</taxon>
        <taxon>Hyphomicrobiales</taxon>
        <taxon>Phyllobacteriaceae</taxon>
        <taxon>Aminobacter</taxon>
    </lineage>
</organism>
<evidence type="ECO:0000256" key="5">
    <source>
        <dbReference type="ARBA" id="ARBA00023163"/>
    </source>
</evidence>
<dbReference type="InterPro" id="IPR015422">
    <property type="entry name" value="PyrdxlP-dep_Trfase_small"/>
</dbReference>
<dbReference type="GO" id="GO:0030170">
    <property type="term" value="F:pyridoxal phosphate binding"/>
    <property type="evidence" value="ECO:0007669"/>
    <property type="project" value="InterPro"/>
</dbReference>
<dbReference type="CDD" id="cd07377">
    <property type="entry name" value="WHTH_GntR"/>
    <property type="match status" value="1"/>
</dbReference>
<keyword evidence="5" id="KW-0804">Transcription</keyword>
<evidence type="ECO:0000256" key="3">
    <source>
        <dbReference type="ARBA" id="ARBA00023015"/>
    </source>
</evidence>
<evidence type="ECO:0000259" key="6">
    <source>
        <dbReference type="PROSITE" id="PS50949"/>
    </source>
</evidence>
<dbReference type="PROSITE" id="PS50949">
    <property type="entry name" value="HTH_GNTR"/>
    <property type="match status" value="1"/>
</dbReference>
<accession>A0A8E1WI58</accession>
<dbReference type="InterPro" id="IPR004839">
    <property type="entry name" value="Aminotransferase_I/II_large"/>
</dbReference>
<dbReference type="Gene3D" id="1.10.10.10">
    <property type="entry name" value="Winged helix-like DNA-binding domain superfamily/Winged helix DNA-binding domain"/>
    <property type="match status" value="1"/>
</dbReference>
<name>A0A8E1WI58_9HYPH</name>
<dbReference type="InterPro" id="IPR036390">
    <property type="entry name" value="WH_DNA-bd_sf"/>
</dbReference>
<reference evidence="7 8" key="1">
    <citation type="submission" date="2020-08" db="EMBL/GenBank/DDBJ databases">
        <title>Genomic Encyclopedia of Type Strains, Phase IV (KMG-IV): sequencing the most valuable type-strain genomes for metagenomic binning, comparative biology and taxonomic classification.</title>
        <authorList>
            <person name="Goeker M."/>
        </authorList>
    </citation>
    <scope>NUCLEOTIDE SEQUENCE [LARGE SCALE GENOMIC DNA]</scope>
    <source>
        <strain evidence="7 8">DSM 17454</strain>
    </source>
</reference>
<dbReference type="InterPro" id="IPR036388">
    <property type="entry name" value="WH-like_DNA-bd_sf"/>
</dbReference>
<feature type="domain" description="HTH gntR-type" evidence="6">
    <location>
        <begin position="12"/>
        <end position="80"/>
    </location>
</feature>
<dbReference type="Proteomes" id="UP000532373">
    <property type="component" value="Unassembled WGS sequence"/>
</dbReference>
<dbReference type="CDD" id="cd00609">
    <property type="entry name" value="AAT_like"/>
    <property type="match status" value="1"/>
</dbReference>
<dbReference type="InterPro" id="IPR015421">
    <property type="entry name" value="PyrdxlP-dep_Trfase_major"/>
</dbReference>
<evidence type="ECO:0000256" key="2">
    <source>
        <dbReference type="ARBA" id="ARBA00022898"/>
    </source>
</evidence>
<proteinExistence type="inferred from homology"/>
<dbReference type="AlphaFoldDB" id="A0A8E1WI58"/>
<evidence type="ECO:0000313" key="7">
    <source>
        <dbReference type="EMBL" id="MBB6468034.1"/>
    </source>
</evidence>
<evidence type="ECO:0000256" key="1">
    <source>
        <dbReference type="ARBA" id="ARBA00005384"/>
    </source>
</evidence>
<dbReference type="RefSeq" id="WP_184770401.1">
    <property type="nucleotide sequence ID" value="NZ_JACHGI010000008.1"/>
</dbReference>
<dbReference type="GO" id="GO:0003700">
    <property type="term" value="F:DNA-binding transcription factor activity"/>
    <property type="evidence" value="ECO:0007669"/>
    <property type="project" value="InterPro"/>
</dbReference>
<dbReference type="PANTHER" id="PTHR46577">
    <property type="entry name" value="HTH-TYPE TRANSCRIPTIONAL REGULATORY PROTEIN GABR"/>
    <property type="match status" value="1"/>
</dbReference>
<keyword evidence="3" id="KW-0805">Transcription regulation</keyword>
<comment type="caution">
    <text evidence="7">The sequence shown here is derived from an EMBL/GenBank/DDBJ whole genome shotgun (WGS) entry which is preliminary data.</text>
</comment>
<dbReference type="GO" id="GO:0003677">
    <property type="term" value="F:DNA binding"/>
    <property type="evidence" value="ECO:0007669"/>
    <property type="project" value="UniProtKB-KW"/>
</dbReference>
<protein>
    <submittedName>
        <fullName evidence="7">DNA-binding transcriptional MocR family regulator</fullName>
    </submittedName>
</protein>
<comment type="similarity">
    <text evidence="1">In the C-terminal section; belongs to the class-I pyridoxal-phosphate-dependent aminotransferase family.</text>
</comment>
<dbReference type="InterPro" id="IPR015424">
    <property type="entry name" value="PyrdxlP-dep_Trfase"/>
</dbReference>
<keyword evidence="4 7" id="KW-0238">DNA-binding</keyword>
<dbReference type="SUPFAM" id="SSF53383">
    <property type="entry name" value="PLP-dependent transferases"/>
    <property type="match status" value="1"/>
</dbReference>